<gene>
    <name evidence="1" type="ORF">ACFPYI_20320</name>
</gene>
<evidence type="ECO:0000313" key="2">
    <source>
        <dbReference type="Proteomes" id="UP001596099"/>
    </source>
</evidence>
<reference evidence="1 2" key="1">
    <citation type="journal article" date="2019" name="Int. J. Syst. Evol. Microbiol.">
        <title>The Global Catalogue of Microorganisms (GCM) 10K type strain sequencing project: providing services to taxonomists for standard genome sequencing and annotation.</title>
        <authorList>
            <consortium name="The Broad Institute Genomics Platform"/>
            <consortium name="The Broad Institute Genome Sequencing Center for Infectious Disease"/>
            <person name="Wu L."/>
            <person name="Ma J."/>
        </authorList>
    </citation>
    <scope>NUCLEOTIDE SEQUENCE [LARGE SCALE GENOMIC DNA]</scope>
    <source>
        <strain evidence="1 2">CGMCC 1.12543</strain>
    </source>
</reference>
<keyword evidence="2" id="KW-1185">Reference proteome</keyword>
<protein>
    <submittedName>
        <fullName evidence="1">Uncharacterized protein</fullName>
    </submittedName>
</protein>
<sequence>MNWDKLFVRGQRFRIKCDGKFKTWLPGQTVIIKGTTRGEVTDPDGDWPQALNIEGISDMSGEMRAMHYDNEDLRKAIERGDVEAVGSPLNLKD</sequence>
<dbReference type="RefSeq" id="WP_379752056.1">
    <property type="nucleotide sequence ID" value="NZ_JBHSQH010000003.1"/>
</dbReference>
<dbReference type="Proteomes" id="UP001596099">
    <property type="component" value="Unassembled WGS sequence"/>
</dbReference>
<proteinExistence type="predicted"/>
<organism evidence="1 2">
    <name type="scientific">Halomarina salina</name>
    <dbReference type="NCBI Taxonomy" id="1872699"/>
    <lineage>
        <taxon>Archaea</taxon>
        <taxon>Methanobacteriati</taxon>
        <taxon>Methanobacteriota</taxon>
        <taxon>Stenosarchaea group</taxon>
        <taxon>Halobacteria</taxon>
        <taxon>Halobacteriales</taxon>
        <taxon>Natronomonadaceae</taxon>
        <taxon>Halomarina</taxon>
    </lineage>
</organism>
<name>A0ABD5RTA7_9EURY</name>
<accession>A0ABD5RTA7</accession>
<evidence type="ECO:0000313" key="1">
    <source>
        <dbReference type="EMBL" id="MFC5973682.1"/>
    </source>
</evidence>
<comment type="caution">
    <text evidence="1">The sequence shown here is derived from an EMBL/GenBank/DDBJ whole genome shotgun (WGS) entry which is preliminary data.</text>
</comment>
<dbReference type="EMBL" id="JBHSQH010000003">
    <property type="protein sequence ID" value="MFC5973682.1"/>
    <property type="molecule type" value="Genomic_DNA"/>
</dbReference>
<dbReference type="AlphaFoldDB" id="A0ABD5RTA7"/>